<reference evidence="1 2" key="1">
    <citation type="journal article" date="2016" name="Mol. Biol. Evol.">
        <title>Comparative Genomics of Early-Diverging Mushroom-Forming Fungi Provides Insights into the Origins of Lignocellulose Decay Capabilities.</title>
        <authorList>
            <person name="Nagy L.G."/>
            <person name="Riley R."/>
            <person name="Tritt A."/>
            <person name="Adam C."/>
            <person name="Daum C."/>
            <person name="Floudas D."/>
            <person name="Sun H."/>
            <person name="Yadav J.S."/>
            <person name="Pangilinan J."/>
            <person name="Larsson K.H."/>
            <person name="Matsuura K."/>
            <person name="Barry K."/>
            <person name="Labutti K."/>
            <person name="Kuo R."/>
            <person name="Ohm R.A."/>
            <person name="Bhattacharya S.S."/>
            <person name="Shirouzu T."/>
            <person name="Yoshinaga Y."/>
            <person name="Martin F.M."/>
            <person name="Grigoriev I.V."/>
            <person name="Hibbett D.S."/>
        </authorList>
    </citation>
    <scope>NUCLEOTIDE SEQUENCE [LARGE SCALE GENOMIC DNA]</scope>
    <source>
        <strain evidence="1 2">HHB10207 ss-3</strain>
    </source>
</reference>
<gene>
    <name evidence="1" type="ORF">SISSUDRAFT_1054924</name>
</gene>
<keyword evidence="2" id="KW-1185">Reference proteome</keyword>
<feature type="non-terminal residue" evidence="1">
    <location>
        <position position="126"/>
    </location>
</feature>
<evidence type="ECO:0000313" key="2">
    <source>
        <dbReference type="Proteomes" id="UP000076798"/>
    </source>
</evidence>
<accession>A0A165Y5J3</accession>
<sequence>MLDDGSTIILAMVEDHYNTPRNFDGTTHRLRVEEFSIALDTFGHRKSHVVSRLPGKKSLGYAEHAEICMRDTLVAVLKYPQLSICDWKTGESASVYLTKYEEMVKRCRGLYWHPTDENLVMFPCTM</sequence>
<dbReference type="Proteomes" id="UP000076798">
    <property type="component" value="Unassembled WGS sequence"/>
</dbReference>
<proteinExistence type="predicted"/>
<dbReference type="EMBL" id="KV428285">
    <property type="protein sequence ID" value="KZT32901.1"/>
    <property type="molecule type" value="Genomic_DNA"/>
</dbReference>
<dbReference type="AlphaFoldDB" id="A0A165Y5J3"/>
<organism evidence="1 2">
    <name type="scientific">Sistotremastrum suecicum HHB10207 ss-3</name>
    <dbReference type="NCBI Taxonomy" id="1314776"/>
    <lineage>
        <taxon>Eukaryota</taxon>
        <taxon>Fungi</taxon>
        <taxon>Dikarya</taxon>
        <taxon>Basidiomycota</taxon>
        <taxon>Agaricomycotina</taxon>
        <taxon>Agaricomycetes</taxon>
        <taxon>Sistotremastrales</taxon>
        <taxon>Sistotremastraceae</taxon>
        <taxon>Sistotremastrum</taxon>
    </lineage>
</organism>
<protein>
    <submittedName>
        <fullName evidence="1">Uncharacterized protein</fullName>
    </submittedName>
</protein>
<evidence type="ECO:0000313" key="1">
    <source>
        <dbReference type="EMBL" id="KZT32901.1"/>
    </source>
</evidence>
<name>A0A165Y5J3_9AGAM</name>